<dbReference type="STRING" id="1396821.SAMN05444515_107117"/>
<reference evidence="3" key="1">
    <citation type="submission" date="2016-10" db="EMBL/GenBank/DDBJ databases">
        <authorList>
            <person name="Varghese N."/>
            <person name="Submissions S."/>
        </authorList>
    </citation>
    <scope>NUCLEOTIDE SEQUENCE [LARGE SCALE GENOMIC DNA]</scope>
    <source>
        <strain evidence="3">DSM 241</strain>
    </source>
</reference>
<organism evidence="2 3">
    <name type="scientific">Ectothiorhodospira marina</name>
    <dbReference type="NCBI Taxonomy" id="1396821"/>
    <lineage>
        <taxon>Bacteria</taxon>
        <taxon>Pseudomonadati</taxon>
        <taxon>Pseudomonadota</taxon>
        <taxon>Gammaproteobacteria</taxon>
        <taxon>Chromatiales</taxon>
        <taxon>Ectothiorhodospiraceae</taxon>
        <taxon>Ectothiorhodospira</taxon>
    </lineage>
</organism>
<name>A0A1H7LF48_9GAMM</name>
<feature type="compositionally biased region" description="Basic and acidic residues" evidence="1">
    <location>
        <begin position="145"/>
        <end position="154"/>
    </location>
</feature>
<protein>
    <submittedName>
        <fullName evidence="2">Uncharacterized protein</fullName>
    </submittedName>
</protein>
<evidence type="ECO:0000313" key="2">
    <source>
        <dbReference type="EMBL" id="SEK97478.1"/>
    </source>
</evidence>
<dbReference type="EMBL" id="FOAA01000007">
    <property type="protein sequence ID" value="SEK97478.1"/>
    <property type="molecule type" value="Genomic_DNA"/>
</dbReference>
<dbReference type="AlphaFoldDB" id="A0A1H7LF48"/>
<sequence>MNVNMPAFNPVMPATTNPVMPTPTDRLGGGGTAVEMETARPVSDAQETQQSNPNPGQNAPQNTQDEGSQAAAARDDAALAAEARLQVAREGSDAPQGAAVDAGSLNPAPANEAPQGQLNEVQTSQQGQDNPAGRPDSEQAALQQRLEDRLERAVDVAAPQAQEARSTLNEVV</sequence>
<dbReference type="Proteomes" id="UP000199256">
    <property type="component" value="Unassembled WGS sequence"/>
</dbReference>
<dbReference type="RefSeq" id="WP_143050448.1">
    <property type="nucleotide sequence ID" value="NZ_FOAA01000007.1"/>
</dbReference>
<evidence type="ECO:0000313" key="3">
    <source>
        <dbReference type="Proteomes" id="UP000199256"/>
    </source>
</evidence>
<evidence type="ECO:0000256" key="1">
    <source>
        <dbReference type="SAM" id="MobiDB-lite"/>
    </source>
</evidence>
<gene>
    <name evidence="2" type="ORF">SAMN05444515_107117</name>
</gene>
<accession>A0A1H7LF48</accession>
<feature type="compositionally biased region" description="Polar residues" evidence="1">
    <location>
        <begin position="114"/>
        <end position="129"/>
    </location>
</feature>
<feature type="compositionally biased region" description="Polar residues" evidence="1">
    <location>
        <begin position="163"/>
        <end position="172"/>
    </location>
</feature>
<feature type="compositionally biased region" description="Polar residues" evidence="1">
    <location>
        <begin position="45"/>
        <end position="67"/>
    </location>
</feature>
<proteinExistence type="predicted"/>
<feature type="compositionally biased region" description="Low complexity" evidence="1">
    <location>
        <begin position="78"/>
        <end position="89"/>
    </location>
</feature>
<keyword evidence="3" id="KW-1185">Reference proteome</keyword>
<feature type="region of interest" description="Disordered" evidence="1">
    <location>
        <begin position="1"/>
        <end position="172"/>
    </location>
</feature>
<dbReference type="OrthoDB" id="5796484at2"/>